<dbReference type="PANTHER" id="PTHR30011">
    <property type="entry name" value="ALKANESULFONATE MONOOXYGENASE-RELATED"/>
    <property type="match status" value="1"/>
</dbReference>
<keyword evidence="1" id="KW-0285">Flavoprotein</keyword>
<sequence>MTDSTDHIHLVVALEGAGWHPAAWREETARPDELFGARYWVDLVATAERAAIDAVTIEDSFGLRPTKRRDLEPRTDLVSGHLDAVLLANRLAPTTSHIGFLPTAVVTHTEPFHTSKAIATLDHVSSGRAGVRLQVSARPHEAALFGRRTFPEGSASDPTDPANGALVGDLFREAHDYAEVLRRLWDSWEDDAEIRDVATGRFVDRDKLHYIDFEGPWFSVRGPSITPRSPQGQPVIAALGHQAVPFEFIGESADIGFITPRDLDEAADIVAAVDAAHRAADRSDPVRVLVDLLVVLGDTTTAAQDRLARLDDRFGSPVRSDAEIVVGTAADVADRIAELTAVDGISGVRLRPARLPDDLTRIADDLVPELRRRGLFRDEYAESSLQERFGLDPHPANRYATTGGASA</sequence>
<evidence type="ECO:0000256" key="2">
    <source>
        <dbReference type="ARBA" id="ARBA00022643"/>
    </source>
</evidence>
<reference evidence="8 9" key="1">
    <citation type="submission" date="2022-06" db="EMBL/GenBank/DDBJ databases">
        <title>Genomic Encyclopedia of Archaeal and Bacterial Type Strains, Phase II (KMG-II): from individual species to whole genera.</title>
        <authorList>
            <person name="Goeker M."/>
        </authorList>
    </citation>
    <scope>NUCLEOTIDE SEQUENCE [LARGE SCALE GENOMIC DNA]</scope>
    <source>
        <strain evidence="8 9">DSM 45037</strain>
    </source>
</reference>
<accession>A0ABT1H435</accession>
<dbReference type="PANTHER" id="PTHR30011:SF16">
    <property type="entry name" value="C2H2 FINGER DOMAIN TRANSCRIPTION FACTOR (EUROFUNG)-RELATED"/>
    <property type="match status" value="1"/>
</dbReference>
<dbReference type="Proteomes" id="UP001205740">
    <property type="component" value="Unassembled WGS sequence"/>
</dbReference>
<dbReference type="InterPro" id="IPR016215">
    <property type="entry name" value="NTA_MOA"/>
</dbReference>
<protein>
    <submittedName>
        <fullName evidence="8">Flavin-dependent oxidoreductase, luciferase family (Includes alkanesulfonate monooxygenase SsuD and methylene tetrahydromethanopterin reductase)</fullName>
    </submittedName>
</protein>
<evidence type="ECO:0000259" key="7">
    <source>
        <dbReference type="Pfam" id="PF00296"/>
    </source>
</evidence>
<dbReference type="PIRSF" id="PIRSF000337">
    <property type="entry name" value="NTA_MOA"/>
    <property type="match status" value="1"/>
</dbReference>
<evidence type="ECO:0000256" key="5">
    <source>
        <dbReference type="ARBA" id="ARBA00033748"/>
    </source>
</evidence>
<evidence type="ECO:0000256" key="1">
    <source>
        <dbReference type="ARBA" id="ARBA00022630"/>
    </source>
</evidence>
<organism evidence="8 9">
    <name type="scientific">Williamsia serinedens</name>
    <dbReference type="NCBI Taxonomy" id="391736"/>
    <lineage>
        <taxon>Bacteria</taxon>
        <taxon>Bacillati</taxon>
        <taxon>Actinomycetota</taxon>
        <taxon>Actinomycetes</taxon>
        <taxon>Mycobacteriales</taxon>
        <taxon>Nocardiaceae</taxon>
        <taxon>Williamsia</taxon>
    </lineage>
</organism>
<comment type="caution">
    <text evidence="8">The sequence shown here is derived from an EMBL/GenBank/DDBJ whole genome shotgun (WGS) entry which is preliminary data.</text>
</comment>
<dbReference type="RefSeq" id="WP_253655585.1">
    <property type="nucleotide sequence ID" value="NZ_BAAAOE010000005.1"/>
</dbReference>
<dbReference type="InterPro" id="IPR036661">
    <property type="entry name" value="Luciferase-like_sf"/>
</dbReference>
<dbReference type="InterPro" id="IPR011251">
    <property type="entry name" value="Luciferase-like_dom"/>
</dbReference>
<feature type="region of interest" description="Disordered" evidence="6">
    <location>
        <begin position="387"/>
        <end position="407"/>
    </location>
</feature>
<proteinExistence type="inferred from homology"/>
<gene>
    <name evidence="8" type="ORF">LX12_003204</name>
</gene>
<evidence type="ECO:0000256" key="4">
    <source>
        <dbReference type="ARBA" id="ARBA00023033"/>
    </source>
</evidence>
<dbReference type="InterPro" id="IPR051260">
    <property type="entry name" value="Diverse_substr_monoxygenases"/>
</dbReference>
<dbReference type="Pfam" id="PF00296">
    <property type="entry name" value="Bac_luciferase"/>
    <property type="match status" value="1"/>
</dbReference>
<dbReference type="EMBL" id="JAMTCG010000006">
    <property type="protein sequence ID" value="MCP2162000.1"/>
    <property type="molecule type" value="Genomic_DNA"/>
</dbReference>
<keyword evidence="3" id="KW-0560">Oxidoreductase</keyword>
<keyword evidence="9" id="KW-1185">Reference proteome</keyword>
<evidence type="ECO:0000313" key="9">
    <source>
        <dbReference type="Proteomes" id="UP001205740"/>
    </source>
</evidence>
<keyword evidence="2" id="KW-0288">FMN</keyword>
<evidence type="ECO:0000313" key="8">
    <source>
        <dbReference type="EMBL" id="MCP2162000.1"/>
    </source>
</evidence>
<evidence type="ECO:0000256" key="3">
    <source>
        <dbReference type="ARBA" id="ARBA00023002"/>
    </source>
</evidence>
<name>A0ABT1H435_9NOCA</name>
<dbReference type="SUPFAM" id="SSF51679">
    <property type="entry name" value="Bacterial luciferase-like"/>
    <property type="match status" value="1"/>
</dbReference>
<comment type="similarity">
    <text evidence="5">Belongs to the NtaA/SnaA/DszA monooxygenase family.</text>
</comment>
<evidence type="ECO:0000256" key="6">
    <source>
        <dbReference type="SAM" id="MobiDB-lite"/>
    </source>
</evidence>
<feature type="domain" description="Luciferase-like" evidence="7">
    <location>
        <begin position="29"/>
        <end position="309"/>
    </location>
</feature>
<dbReference type="Gene3D" id="3.20.20.30">
    <property type="entry name" value="Luciferase-like domain"/>
    <property type="match status" value="1"/>
</dbReference>
<dbReference type="GO" id="GO:0004497">
    <property type="term" value="F:monooxygenase activity"/>
    <property type="evidence" value="ECO:0007669"/>
    <property type="project" value="UniProtKB-KW"/>
</dbReference>
<keyword evidence="4 8" id="KW-0503">Monooxygenase</keyword>